<accession>A0ABV4L2Q2</accession>
<name>A0ABV4L2Q2_9GAMM</name>
<reference evidence="2 3" key="1">
    <citation type="submission" date="2024-06" db="EMBL/GenBank/DDBJ databases">
        <authorList>
            <person name="Steensen K."/>
            <person name="Seneca J."/>
            <person name="Bartlau N."/>
            <person name="Yu A.X."/>
            <person name="Polz M.F."/>
        </authorList>
    </citation>
    <scope>NUCLEOTIDE SEQUENCE [LARGE SCALE GENOMIC DNA]</scope>
    <source>
        <strain evidence="2 3">1F260</strain>
    </source>
</reference>
<comment type="caution">
    <text evidence="2">The sequence shown here is derived from an EMBL/GenBank/DDBJ whole genome shotgun (WGS) entry which is preliminary data.</text>
</comment>
<dbReference type="RefSeq" id="WP_017013312.1">
    <property type="nucleotide sequence ID" value="NZ_AJYG02000002.1"/>
</dbReference>
<evidence type="ECO:0000313" key="3">
    <source>
        <dbReference type="Proteomes" id="UP001569154"/>
    </source>
</evidence>
<keyword evidence="1" id="KW-0732">Signal</keyword>
<dbReference type="EMBL" id="JBGONM010000027">
    <property type="protein sequence ID" value="MEZ8081976.1"/>
    <property type="molecule type" value="Genomic_DNA"/>
</dbReference>
<dbReference type="PROSITE" id="PS51257">
    <property type="entry name" value="PROKAR_LIPOPROTEIN"/>
    <property type="match status" value="1"/>
</dbReference>
<keyword evidence="3" id="KW-1185">Reference proteome</keyword>
<dbReference type="Proteomes" id="UP001569154">
    <property type="component" value="Unassembled WGS sequence"/>
</dbReference>
<feature type="signal peptide" evidence="1">
    <location>
        <begin position="1"/>
        <end position="20"/>
    </location>
</feature>
<sequence length="57" mass="6601">MKKIKSTLFIVLFAAMSLMACSADIGREMAEQDCSKIRNNADRDQCYRDVEKTFENY</sequence>
<feature type="chain" id="PRO_5046240030" description="Lipoprotein" evidence="1">
    <location>
        <begin position="21"/>
        <end position="57"/>
    </location>
</feature>
<evidence type="ECO:0000256" key="1">
    <source>
        <dbReference type="SAM" id="SignalP"/>
    </source>
</evidence>
<proteinExistence type="predicted"/>
<evidence type="ECO:0000313" key="2">
    <source>
        <dbReference type="EMBL" id="MEZ8081976.1"/>
    </source>
</evidence>
<organism evidence="2 3">
    <name type="scientific">Enterovibrio norvegicus</name>
    <dbReference type="NCBI Taxonomy" id="188144"/>
    <lineage>
        <taxon>Bacteria</taxon>
        <taxon>Pseudomonadati</taxon>
        <taxon>Pseudomonadota</taxon>
        <taxon>Gammaproteobacteria</taxon>
        <taxon>Vibrionales</taxon>
        <taxon>Vibrionaceae</taxon>
        <taxon>Enterovibrio</taxon>
    </lineage>
</organism>
<evidence type="ECO:0008006" key="4">
    <source>
        <dbReference type="Google" id="ProtNLM"/>
    </source>
</evidence>
<gene>
    <name evidence="2" type="ORF">ACED35_12680</name>
</gene>
<protein>
    <recommendedName>
        <fullName evidence="4">Lipoprotein</fullName>
    </recommendedName>
</protein>